<sequence length="30" mass="3564">MKEHLARFHRKNGETIDMHRVDGNVEITTK</sequence>
<evidence type="ECO:0000313" key="1">
    <source>
        <dbReference type="EMBL" id="KKM97412.1"/>
    </source>
</evidence>
<reference evidence="1" key="1">
    <citation type="journal article" date="2015" name="Nature">
        <title>Complex archaea that bridge the gap between prokaryotes and eukaryotes.</title>
        <authorList>
            <person name="Spang A."/>
            <person name="Saw J.H."/>
            <person name="Jorgensen S.L."/>
            <person name="Zaremba-Niedzwiedzka K."/>
            <person name="Martijn J."/>
            <person name="Lind A.E."/>
            <person name="van Eijk R."/>
            <person name="Schleper C."/>
            <person name="Guy L."/>
            <person name="Ettema T.J."/>
        </authorList>
    </citation>
    <scope>NUCLEOTIDE SEQUENCE</scope>
</reference>
<proteinExistence type="predicted"/>
<accession>A0A0F9PW32</accession>
<feature type="non-terminal residue" evidence="1">
    <location>
        <position position="30"/>
    </location>
</feature>
<comment type="caution">
    <text evidence="1">The sequence shown here is derived from an EMBL/GenBank/DDBJ whole genome shotgun (WGS) entry which is preliminary data.</text>
</comment>
<protein>
    <submittedName>
        <fullName evidence="1">Uncharacterized protein</fullName>
    </submittedName>
</protein>
<dbReference type="EMBL" id="LAZR01005749">
    <property type="protein sequence ID" value="KKM97412.1"/>
    <property type="molecule type" value="Genomic_DNA"/>
</dbReference>
<name>A0A0F9PW32_9ZZZZ</name>
<dbReference type="AlphaFoldDB" id="A0A0F9PW32"/>
<organism evidence="1">
    <name type="scientific">marine sediment metagenome</name>
    <dbReference type="NCBI Taxonomy" id="412755"/>
    <lineage>
        <taxon>unclassified sequences</taxon>
        <taxon>metagenomes</taxon>
        <taxon>ecological metagenomes</taxon>
    </lineage>
</organism>
<gene>
    <name evidence="1" type="ORF">LCGC14_1168160</name>
</gene>